<dbReference type="PROSITE" id="PS50089">
    <property type="entry name" value="ZF_RING_2"/>
    <property type="match status" value="1"/>
</dbReference>
<feature type="region of interest" description="Disordered" evidence="5">
    <location>
        <begin position="202"/>
        <end position="252"/>
    </location>
</feature>
<dbReference type="AlphaFoldDB" id="N1JEA8"/>
<dbReference type="Pfam" id="PF13639">
    <property type="entry name" value="zf-RING_2"/>
    <property type="match status" value="1"/>
</dbReference>
<feature type="compositionally biased region" description="Polar residues" evidence="5">
    <location>
        <begin position="202"/>
        <end position="230"/>
    </location>
</feature>
<evidence type="ECO:0000256" key="1">
    <source>
        <dbReference type="ARBA" id="ARBA00022723"/>
    </source>
</evidence>
<evidence type="ECO:0000256" key="3">
    <source>
        <dbReference type="ARBA" id="ARBA00022833"/>
    </source>
</evidence>
<accession>N1JEA8</accession>
<dbReference type="SMART" id="SM00184">
    <property type="entry name" value="RING"/>
    <property type="match status" value="1"/>
</dbReference>
<dbReference type="STRING" id="546991.N1JEA8"/>
<evidence type="ECO:0000256" key="4">
    <source>
        <dbReference type="PROSITE-ProRule" id="PRU00175"/>
    </source>
</evidence>
<dbReference type="InterPro" id="IPR001841">
    <property type="entry name" value="Znf_RING"/>
</dbReference>
<proteinExistence type="predicted"/>
<dbReference type="EMBL" id="CAUH01002278">
    <property type="protein sequence ID" value="CCU76217.1"/>
    <property type="molecule type" value="Genomic_DNA"/>
</dbReference>
<dbReference type="OrthoDB" id="8062037at2759"/>
<feature type="region of interest" description="Disordered" evidence="5">
    <location>
        <begin position="551"/>
        <end position="570"/>
    </location>
</feature>
<dbReference type="SUPFAM" id="SSF57850">
    <property type="entry name" value="RING/U-box"/>
    <property type="match status" value="1"/>
</dbReference>
<dbReference type="Gene3D" id="3.30.40.10">
    <property type="entry name" value="Zinc/RING finger domain, C3HC4 (zinc finger)"/>
    <property type="match status" value="1"/>
</dbReference>
<evidence type="ECO:0000259" key="6">
    <source>
        <dbReference type="PROSITE" id="PS50089"/>
    </source>
</evidence>
<dbReference type="eggNOG" id="KOG0800">
    <property type="taxonomic scope" value="Eukaryota"/>
</dbReference>
<evidence type="ECO:0000256" key="2">
    <source>
        <dbReference type="ARBA" id="ARBA00022771"/>
    </source>
</evidence>
<keyword evidence="3" id="KW-0862">Zinc</keyword>
<dbReference type="PANTHER" id="PTHR15710:SF196">
    <property type="entry name" value="F6A14.12 PROTEIN-RELATED"/>
    <property type="match status" value="1"/>
</dbReference>
<organism evidence="7 8">
    <name type="scientific">Blumeria graminis f. sp. hordei (strain DH14)</name>
    <name type="common">Barley powdery mildew</name>
    <name type="synonym">Oidium monilioides f. sp. hordei</name>
    <dbReference type="NCBI Taxonomy" id="546991"/>
    <lineage>
        <taxon>Eukaryota</taxon>
        <taxon>Fungi</taxon>
        <taxon>Dikarya</taxon>
        <taxon>Ascomycota</taxon>
        <taxon>Pezizomycotina</taxon>
        <taxon>Leotiomycetes</taxon>
        <taxon>Erysiphales</taxon>
        <taxon>Erysiphaceae</taxon>
        <taxon>Blumeria</taxon>
        <taxon>Blumeria hordei</taxon>
    </lineage>
</organism>
<feature type="compositionally biased region" description="Low complexity" evidence="5">
    <location>
        <begin position="556"/>
        <end position="570"/>
    </location>
</feature>
<evidence type="ECO:0000313" key="8">
    <source>
        <dbReference type="Proteomes" id="UP000015441"/>
    </source>
</evidence>
<dbReference type="GO" id="GO:0016567">
    <property type="term" value="P:protein ubiquitination"/>
    <property type="evidence" value="ECO:0007669"/>
    <property type="project" value="TreeGrafter"/>
</dbReference>
<protein>
    <submittedName>
        <fullName evidence="7">RING-finger domain containing protein</fullName>
    </submittedName>
</protein>
<dbReference type="InParanoid" id="N1JEA8"/>
<comment type="caution">
    <text evidence="7">The sequence shown here is derived from an EMBL/GenBank/DDBJ whole genome shotgun (WGS) entry which is preliminary data.</text>
</comment>
<dbReference type="InterPro" id="IPR013083">
    <property type="entry name" value="Znf_RING/FYVE/PHD"/>
</dbReference>
<dbReference type="PANTHER" id="PTHR15710">
    <property type="entry name" value="E3 UBIQUITIN-PROTEIN LIGASE PRAJA"/>
    <property type="match status" value="1"/>
</dbReference>
<dbReference type="Proteomes" id="UP000015441">
    <property type="component" value="Unassembled WGS sequence"/>
</dbReference>
<dbReference type="GO" id="GO:0005737">
    <property type="term" value="C:cytoplasm"/>
    <property type="evidence" value="ECO:0007669"/>
    <property type="project" value="TreeGrafter"/>
</dbReference>
<keyword evidence="2 4" id="KW-0863">Zinc-finger</keyword>
<evidence type="ECO:0000256" key="5">
    <source>
        <dbReference type="SAM" id="MobiDB-lite"/>
    </source>
</evidence>
<dbReference type="GO" id="GO:0008270">
    <property type="term" value="F:zinc ion binding"/>
    <property type="evidence" value="ECO:0007669"/>
    <property type="project" value="UniProtKB-KW"/>
</dbReference>
<feature type="domain" description="RING-type" evidence="6">
    <location>
        <begin position="322"/>
        <end position="370"/>
    </location>
</feature>
<sequence>MNRVEYSMNNDQTSERQSVNYQYHCQQTPGPSVRDGMQYDPVHESREWFQGTLNAPNRNLYTSQSSISFGQPQSSIPIPIHNSSYQFYQEELPPNYHSQDPSYAHPITRVPLETPWGQEFRGISTNQYYNQTNNARVNHLNESTPVLDSPTQFTSSSLSSTSLSNPHIADPEILSSSMMRVHEELRTPERLNIQYSVNLLPDSRNTNQVRQDRNLSYPNDTQTNMTLETSSLRRRNRDQLDVSGDDDNPHRNVYVTLPRRQNALFLGPGGLGDERSLAVMRGALAACKRVPSKETIASLEIVNLDNLKGTDRTNFMLMISACIICYNEFGIENPEGQSETPLRLPVCKHLFGDKCIRKWFENSDSCPYCRSKLPSELSMTKTLGLEAFRTARERVNSLNRRVRIESVVSSRNHSTESLAIARSSNMTGSRTTLEYEQTTSGEPSWGNHPYFRSSIADSLERRRLVRGRTSNNRILHSIGRTNSNGSGRAVAFNGQLPPYLQPNSQGTGVFHINNTTVSTPEEPVFTFSWGEVSGSTSQIPAQNWRPNISGATRSTSPEIGPSFGSSGSSVVEATRMSQLERLNEVRNEMRRSLDDVSNSLLSDLNTNSALPREQVETDSHFLDQNSIQNTTRTFPPISLGPVADSSNQSDHSSTSIAQSLQSHNAENIEASFINTGHHPLTRWSR</sequence>
<gene>
    <name evidence="7" type="ORF">BGHDH14_bghG002278000001001</name>
</gene>
<feature type="compositionally biased region" description="Low complexity" evidence="5">
    <location>
        <begin position="645"/>
        <end position="655"/>
    </location>
</feature>
<evidence type="ECO:0000313" key="7">
    <source>
        <dbReference type="EMBL" id="CCU76217.1"/>
    </source>
</evidence>
<dbReference type="GO" id="GO:0061630">
    <property type="term" value="F:ubiquitin protein ligase activity"/>
    <property type="evidence" value="ECO:0007669"/>
    <property type="project" value="TreeGrafter"/>
</dbReference>
<keyword evidence="1" id="KW-0479">Metal-binding</keyword>
<feature type="region of interest" description="Disordered" evidence="5">
    <location>
        <begin position="632"/>
        <end position="661"/>
    </location>
</feature>
<dbReference type="HOGENOM" id="CLU_401682_0_0_1"/>
<reference evidence="7 8" key="1">
    <citation type="journal article" date="2010" name="Science">
        <title>Genome expansion and gene loss in powdery mildew fungi reveal tradeoffs in extreme parasitism.</title>
        <authorList>
            <person name="Spanu P.D."/>
            <person name="Abbott J.C."/>
            <person name="Amselem J."/>
            <person name="Burgis T.A."/>
            <person name="Soanes D.M."/>
            <person name="Stueber K."/>
            <person name="Ver Loren van Themaat E."/>
            <person name="Brown J.K.M."/>
            <person name="Butcher S.A."/>
            <person name="Gurr S.J."/>
            <person name="Lebrun M.-H."/>
            <person name="Ridout C.J."/>
            <person name="Schulze-Lefert P."/>
            <person name="Talbot N.J."/>
            <person name="Ahmadinejad N."/>
            <person name="Ametz C."/>
            <person name="Barton G.R."/>
            <person name="Benjdia M."/>
            <person name="Bidzinski P."/>
            <person name="Bindschedler L.V."/>
            <person name="Both M."/>
            <person name="Brewer M.T."/>
            <person name="Cadle-Davidson L."/>
            <person name="Cadle-Davidson M.M."/>
            <person name="Collemare J."/>
            <person name="Cramer R."/>
            <person name="Frenkel O."/>
            <person name="Godfrey D."/>
            <person name="Harriman J."/>
            <person name="Hoede C."/>
            <person name="King B.C."/>
            <person name="Klages S."/>
            <person name="Kleemann J."/>
            <person name="Knoll D."/>
            <person name="Koti P.S."/>
            <person name="Kreplak J."/>
            <person name="Lopez-Ruiz F.J."/>
            <person name="Lu X."/>
            <person name="Maekawa T."/>
            <person name="Mahanil S."/>
            <person name="Micali C."/>
            <person name="Milgroom M.G."/>
            <person name="Montana G."/>
            <person name="Noir S."/>
            <person name="O'Connell R.J."/>
            <person name="Oberhaensli S."/>
            <person name="Parlange F."/>
            <person name="Pedersen C."/>
            <person name="Quesneville H."/>
            <person name="Reinhardt R."/>
            <person name="Rott M."/>
            <person name="Sacristan S."/>
            <person name="Schmidt S.M."/>
            <person name="Schoen M."/>
            <person name="Skamnioti P."/>
            <person name="Sommer H."/>
            <person name="Stephens A."/>
            <person name="Takahara H."/>
            <person name="Thordal-Christensen H."/>
            <person name="Vigouroux M."/>
            <person name="Wessling R."/>
            <person name="Wicker T."/>
            <person name="Panstruga R."/>
        </authorList>
    </citation>
    <scope>NUCLEOTIDE SEQUENCE [LARGE SCALE GENOMIC DNA]</scope>
    <source>
        <strain evidence="7">DH14</strain>
    </source>
</reference>
<name>N1JEA8_BLUG1</name>
<keyword evidence="8" id="KW-1185">Reference proteome</keyword>